<reference evidence="3" key="1">
    <citation type="journal article" date="2019" name="Int. J. Syst. Evol. Microbiol.">
        <title>The Global Catalogue of Microorganisms (GCM) 10K type strain sequencing project: providing services to taxonomists for standard genome sequencing and annotation.</title>
        <authorList>
            <consortium name="The Broad Institute Genomics Platform"/>
            <consortium name="The Broad Institute Genome Sequencing Center for Infectious Disease"/>
            <person name="Wu L."/>
            <person name="Ma J."/>
        </authorList>
    </citation>
    <scope>NUCLEOTIDE SEQUENCE [LARGE SCALE GENOMIC DNA]</scope>
    <source>
        <strain evidence="3">CECT 8570</strain>
    </source>
</reference>
<dbReference type="EMBL" id="JBHSCX010000020">
    <property type="protein sequence ID" value="MFC4363366.1"/>
    <property type="molecule type" value="Genomic_DNA"/>
</dbReference>
<gene>
    <name evidence="2" type="ORF">ACFOX3_13705</name>
</gene>
<evidence type="ECO:0000259" key="1">
    <source>
        <dbReference type="Pfam" id="PF04168"/>
    </source>
</evidence>
<organism evidence="2 3">
    <name type="scientific">Simiduia curdlanivorans</name>
    <dbReference type="NCBI Taxonomy" id="1492769"/>
    <lineage>
        <taxon>Bacteria</taxon>
        <taxon>Pseudomonadati</taxon>
        <taxon>Pseudomonadota</taxon>
        <taxon>Gammaproteobacteria</taxon>
        <taxon>Cellvibrionales</taxon>
        <taxon>Cellvibrionaceae</taxon>
        <taxon>Simiduia</taxon>
    </lineage>
</organism>
<evidence type="ECO:0000313" key="3">
    <source>
        <dbReference type="Proteomes" id="UP001595840"/>
    </source>
</evidence>
<proteinExistence type="predicted"/>
<dbReference type="PANTHER" id="PTHR34595:SF7">
    <property type="entry name" value="SLL1039 PROTEIN"/>
    <property type="match status" value="1"/>
</dbReference>
<comment type="caution">
    <text evidence="2">The sequence shown here is derived from an EMBL/GenBank/DDBJ whole genome shotgun (WGS) entry which is preliminary data.</text>
</comment>
<dbReference type="Pfam" id="PF04168">
    <property type="entry name" value="Alpha-E"/>
    <property type="match status" value="1"/>
</dbReference>
<dbReference type="Proteomes" id="UP001595840">
    <property type="component" value="Unassembled WGS sequence"/>
</dbReference>
<dbReference type="InterPro" id="IPR051680">
    <property type="entry name" value="ATP-dep_Glu-Cys_Ligase-2"/>
</dbReference>
<dbReference type="InterPro" id="IPR007296">
    <property type="entry name" value="DUF403"/>
</dbReference>
<dbReference type="RefSeq" id="WP_290261100.1">
    <property type="nucleotide sequence ID" value="NZ_JAUFQG010000004.1"/>
</dbReference>
<accession>A0ABV8V635</accession>
<keyword evidence="3" id="KW-1185">Reference proteome</keyword>
<name>A0ABV8V635_9GAMM</name>
<dbReference type="PANTHER" id="PTHR34595">
    <property type="entry name" value="BLR5612 PROTEIN"/>
    <property type="match status" value="1"/>
</dbReference>
<evidence type="ECO:0000313" key="2">
    <source>
        <dbReference type="EMBL" id="MFC4363366.1"/>
    </source>
</evidence>
<feature type="domain" description="DUF403" evidence="1">
    <location>
        <begin position="1"/>
        <end position="307"/>
    </location>
</feature>
<protein>
    <submittedName>
        <fullName evidence="2">Alpha-E domain-containing protein</fullName>
    </submittedName>
</protein>
<sequence length="310" mass="35657">MLSRVAERVYWAARYLERIENTVRLVSVYDQLMFDLPRSVGIGWYNLVTINSAEEAFGKLYDVQSERNVVKFLLGDEANQSSVCSSLRYARENLRTTRDVIPAESWELINELHMFVVDNLQRGIARSERFNFLDGVVKHCQQIRGLIVGCMPRDHVWCFLELGRNIERADMTTRILDAGVRAQIQVSEDVSAINSQQIIWGHVLRSLDATQSYRRTVRASISSTEVARYILEDKAFPRTISHCLIRLEDSLTKLPKHEAVLSLVEKMQDKILNSLDYSDLGEPMKDFLNDMQLDLASVHTSVSSSWFTYE</sequence>